<name>A0A1V3XN65_MYCKA</name>
<accession>A0A1V3XN65</accession>
<dbReference type="InterPro" id="IPR036663">
    <property type="entry name" value="Fumarylacetoacetase_C_sf"/>
</dbReference>
<dbReference type="AlphaFoldDB" id="A0A1V3XN65"/>
<evidence type="ECO:0000313" key="2">
    <source>
        <dbReference type="EMBL" id="OOK80206.1"/>
    </source>
</evidence>
<proteinExistence type="predicted"/>
<reference evidence="2 3" key="1">
    <citation type="submission" date="2017-02" db="EMBL/GenBank/DDBJ databases">
        <title>Complete genome sequences of Mycobacterium kansasii strains isolated from rhesus macaques.</title>
        <authorList>
            <person name="Panda A."/>
            <person name="Nagaraj S."/>
            <person name="Zhao X."/>
            <person name="Tettelin H."/>
            <person name="Detolla L.J."/>
        </authorList>
    </citation>
    <scope>NUCLEOTIDE SEQUENCE [LARGE SCALE GENOMIC DNA]</scope>
    <source>
        <strain evidence="2 3">11-3469</strain>
    </source>
</reference>
<dbReference type="Proteomes" id="UP000188532">
    <property type="component" value="Unassembled WGS sequence"/>
</dbReference>
<organism evidence="2 3">
    <name type="scientific">Mycobacterium kansasii</name>
    <dbReference type="NCBI Taxonomy" id="1768"/>
    <lineage>
        <taxon>Bacteria</taxon>
        <taxon>Bacillati</taxon>
        <taxon>Actinomycetota</taxon>
        <taxon>Actinomycetes</taxon>
        <taxon>Mycobacteriales</taxon>
        <taxon>Mycobacteriaceae</taxon>
        <taxon>Mycobacterium</taxon>
    </lineage>
</organism>
<evidence type="ECO:0000256" key="1">
    <source>
        <dbReference type="SAM" id="MobiDB-lite"/>
    </source>
</evidence>
<sequence>MKWVTYRSDDGERAGVLSGDTIYALPPGSALLDLLGGGADGLRTAGEAALRAPAAVVGLADVSLTAPIPRPPSIRDSLCFLDHMRNCQQAMGGGRVLADTWYRIPAFYFACPATVLGPTTTRRRHPEVPGRTSNWKSPR</sequence>
<feature type="region of interest" description="Disordered" evidence="1">
    <location>
        <begin position="119"/>
        <end position="139"/>
    </location>
</feature>
<dbReference type="GO" id="GO:0016787">
    <property type="term" value="F:hydrolase activity"/>
    <property type="evidence" value="ECO:0007669"/>
    <property type="project" value="UniProtKB-KW"/>
</dbReference>
<dbReference type="Gene3D" id="3.90.850.10">
    <property type="entry name" value="Fumarylacetoacetase-like, C-terminal domain"/>
    <property type="match status" value="1"/>
</dbReference>
<dbReference type="PANTHER" id="PTHR43211:SF1">
    <property type="entry name" value="BLL6422 PROTEIN"/>
    <property type="match status" value="1"/>
</dbReference>
<evidence type="ECO:0000313" key="3">
    <source>
        <dbReference type="Proteomes" id="UP000188532"/>
    </source>
</evidence>
<gene>
    <name evidence="2" type="ORF">BZL29_2897</name>
</gene>
<dbReference type="EMBL" id="MVBN01000002">
    <property type="protein sequence ID" value="OOK80206.1"/>
    <property type="molecule type" value="Genomic_DNA"/>
</dbReference>
<protein>
    <submittedName>
        <fullName evidence="2">Putative Fumarylacetoacetate (FAA) hydrolase domain protein</fullName>
    </submittedName>
</protein>
<dbReference type="PANTHER" id="PTHR43211">
    <property type="entry name" value="FUMARYLACETOACETATE HYDROLASE"/>
    <property type="match status" value="1"/>
</dbReference>
<comment type="caution">
    <text evidence="2">The sequence shown here is derived from an EMBL/GenBank/DDBJ whole genome shotgun (WGS) entry which is preliminary data.</text>
</comment>
<keyword evidence="2" id="KW-0378">Hydrolase</keyword>